<dbReference type="Proteomes" id="UP000611500">
    <property type="component" value="Unassembled WGS sequence"/>
</dbReference>
<evidence type="ECO:0008006" key="3">
    <source>
        <dbReference type="Google" id="ProtNLM"/>
    </source>
</evidence>
<evidence type="ECO:0000313" key="2">
    <source>
        <dbReference type="Proteomes" id="UP000611500"/>
    </source>
</evidence>
<dbReference type="PANTHER" id="PTHR41260">
    <property type="entry name" value="PROTEIN ECSC"/>
    <property type="match status" value="1"/>
</dbReference>
<dbReference type="Pfam" id="PF12787">
    <property type="entry name" value="EcsC"/>
    <property type="match status" value="1"/>
</dbReference>
<accession>A0A8J3ME62</accession>
<keyword evidence="2" id="KW-1185">Reference proteome</keyword>
<comment type="caution">
    <text evidence="1">The sequence shown here is derived from an EMBL/GenBank/DDBJ whole genome shotgun (WGS) entry which is preliminary data.</text>
</comment>
<gene>
    <name evidence="1" type="ORF">GCM10010961_38010</name>
</gene>
<organism evidence="1 2">
    <name type="scientific">Pseudodonghicola xiamenensis</name>
    <dbReference type="NCBI Taxonomy" id="337702"/>
    <lineage>
        <taxon>Bacteria</taxon>
        <taxon>Pseudomonadati</taxon>
        <taxon>Pseudomonadota</taxon>
        <taxon>Alphaproteobacteria</taxon>
        <taxon>Rhodobacterales</taxon>
        <taxon>Paracoccaceae</taxon>
        <taxon>Pseudodonghicola</taxon>
    </lineage>
</organism>
<dbReference type="EMBL" id="BNAP01000028">
    <property type="protein sequence ID" value="GHH01011.1"/>
    <property type="molecule type" value="Genomic_DNA"/>
</dbReference>
<reference evidence="1" key="1">
    <citation type="journal article" date="2014" name="Int. J. Syst. Evol. Microbiol.">
        <title>Complete genome sequence of Corynebacterium casei LMG S-19264T (=DSM 44701T), isolated from a smear-ripened cheese.</title>
        <authorList>
            <consortium name="US DOE Joint Genome Institute (JGI-PGF)"/>
            <person name="Walter F."/>
            <person name="Albersmeier A."/>
            <person name="Kalinowski J."/>
            <person name="Ruckert C."/>
        </authorList>
    </citation>
    <scope>NUCLEOTIDE SEQUENCE</scope>
    <source>
        <strain evidence="1">CGMCC 1.7081</strain>
    </source>
</reference>
<dbReference type="InterPro" id="IPR024787">
    <property type="entry name" value="EcsC"/>
</dbReference>
<protein>
    <recommendedName>
        <fullName evidence="3">EcsC protein family protein</fullName>
    </recommendedName>
</protein>
<proteinExistence type="predicted"/>
<dbReference type="PANTHER" id="PTHR41260:SF1">
    <property type="entry name" value="PROTEIN ECSC"/>
    <property type="match status" value="1"/>
</dbReference>
<reference evidence="1" key="2">
    <citation type="submission" date="2020-09" db="EMBL/GenBank/DDBJ databases">
        <authorList>
            <person name="Sun Q."/>
            <person name="Zhou Y."/>
        </authorList>
    </citation>
    <scope>NUCLEOTIDE SEQUENCE</scope>
    <source>
        <strain evidence="1">CGMCC 1.7081</strain>
    </source>
</reference>
<dbReference type="AlphaFoldDB" id="A0A8J3ME62"/>
<name>A0A8J3ME62_9RHOB</name>
<sequence>MTEAIVLPPPEGALDPEAELDRLAVRYRAAGGAGLKLLNALGTGAEGLLDRLPAPVRTGLDGATEQALYLSLRAAEQSRRVTGDPAPWVNTAMTSVFGAAGGFAGLSGALLELPATTTLLMRAIQGAAARQGFDPAAESVRFDCVRVFAAAGPLADDDGSDLSFLSLRLTLTGPALQRLITAVAPRLSVALGQKLAAQAVPVLGAVAGAGVNYAYTRYYQQVAEVHFGLRRLAIEADVPHADLVARFAARIVPRG</sequence>
<evidence type="ECO:0000313" key="1">
    <source>
        <dbReference type="EMBL" id="GHH01011.1"/>
    </source>
</evidence>
<dbReference type="RefSeq" id="WP_051312597.1">
    <property type="nucleotide sequence ID" value="NZ_BNAP01000028.1"/>
</dbReference>